<proteinExistence type="predicted"/>
<gene>
    <name evidence="1" type="ORF">LTRI10_LOCUS46586</name>
</gene>
<organism evidence="1 2">
    <name type="scientific">Linum trigynum</name>
    <dbReference type="NCBI Taxonomy" id="586398"/>
    <lineage>
        <taxon>Eukaryota</taxon>
        <taxon>Viridiplantae</taxon>
        <taxon>Streptophyta</taxon>
        <taxon>Embryophyta</taxon>
        <taxon>Tracheophyta</taxon>
        <taxon>Spermatophyta</taxon>
        <taxon>Magnoliopsida</taxon>
        <taxon>eudicotyledons</taxon>
        <taxon>Gunneridae</taxon>
        <taxon>Pentapetalae</taxon>
        <taxon>rosids</taxon>
        <taxon>fabids</taxon>
        <taxon>Malpighiales</taxon>
        <taxon>Linaceae</taxon>
        <taxon>Linum</taxon>
    </lineage>
</organism>
<accession>A0AAV2G8T1</accession>
<name>A0AAV2G8T1_9ROSI</name>
<keyword evidence="2" id="KW-1185">Reference proteome</keyword>
<dbReference type="AlphaFoldDB" id="A0AAV2G8T1"/>
<reference evidence="1 2" key="1">
    <citation type="submission" date="2024-04" db="EMBL/GenBank/DDBJ databases">
        <authorList>
            <person name="Fracassetti M."/>
        </authorList>
    </citation>
    <scope>NUCLEOTIDE SEQUENCE [LARGE SCALE GENOMIC DNA]</scope>
</reference>
<sequence length="178" mass="20414">MGKVGATGKHSAAVETCSEHRRAIAGPPGWSHLHHPHRHRFLRDERNVHLQWRFPKLIAESSEGFVPSPPAQLVFPNPPLPLFARNWSGGVRVFLQLYTSRCGTLPRHLRIGRASGRRRSIWMRLEDWKRREEEVQLCKGKKSMDAAGGLDAERRRSGREEVYRAEIWFLVLIEGGIN</sequence>
<evidence type="ECO:0000313" key="2">
    <source>
        <dbReference type="Proteomes" id="UP001497516"/>
    </source>
</evidence>
<protein>
    <submittedName>
        <fullName evidence="1">Uncharacterized protein</fullName>
    </submittedName>
</protein>
<dbReference type="EMBL" id="OZ034821">
    <property type="protein sequence ID" value="CAL1406891.1"/>
    <property type="molecule type" value="Genomic_DNA"/>
</dbReference>
<evidence type="ECO:0000313" key="1">
    <source>
        <dbReference type="EMBL" id="CAL1406891.1"/>
    </source>
</evidence>
<dbReference type="Proteomes" id="UP001497516">
    <property type="component" value="Chromosome 8"/>
</dbReference>